<evidence type="ECO:0000259" key="9">
    <source>
        <dbReference type="PROSITE" id="PS51755"/>
    </source>
</evidence>
<sequence length="246" mass="27952">MNKTHSAGRKDHAHILLAEGDDAARNEVTAYLEGNGMQVVVALGRSETLRLLTAADPCLAIVALAAEREHGLGLLTEIRSSSTLPIIVTGRRSEDLVTALELGADDAILKPFGLRELYARVRNLLRRRIVQQRRQQRLVVRERFQFGGWELNVRHQRLTAPDGSPVELTKAEFTLLVAFLRSPRQPLTRDQLLEATRMHQDVFDRCIDTQIFRLRRKLECDPQKPKMIRTSRGIGYVFELEVRRSG</sequence>
<evidence type="ECO:0000256" key="6">
    <source>
        <dbReference type="PROSITE-ProRule" id="PRU00169"/>
    </source>
</evidence>
<evidence type="ECO:0000259" key="8">
    <source>
        <dbReference type="PROSITE" id="PS50110"/>
    </source>
</evidence>
<proteinExistence type="predicted"/>
<evidence type="ECO:0000256" key="2">
    <source>
        <dbReference type="ARBA" id="ARBA00023012"/>
    </source>
</evidence>
<gene>
    <name evidence="10" type="ORF">Q8A70_19945</name>
</gene>
<dbReference type="InterPro" id="IPR039420">
    <property type="entry name" value="WalR-like"/>
</dbReference>
<dbReference type="PANTHER" id="PTHR48111">
    <property type="entry name" value="REGULATOR OF RPOS"/>
    <property type="match status" value="1"/>
</dbReference>
<dbReference type="Proteomes" id="UP001230156">
    <property type="component" value="Unassembled WGS sequence"/>
</dbReference>
<dbReference type="InterPro" id="IPR001789">
    <property type="entry name" value="Sig_transdc_resp-reg_receiver"/>
</dbReference>
<evidence type="ECO:0000313" key="11">
    <source>
        <dbReference type="Proteomes" id="UP001230156"/>
    </source>
</evidence>
<comment type="caution">
    <text evidence="10">The sequence shown here is derived from an EMBL/GenBank/DDBJ whole genome shotgun (WGS) entry which is preliminary data.</text>
</comment>
<evidence type="ECO:0000256" key="5">
    <source>
        <dbReference type="ARBA" id="ARBA00023163"/>
    </source>
</evidence>
<dbReference type="Pfam" id="PF00486">
    <property type="entry name" value="Trans_reg_C"/>
    <property type="match status" value="1"/>
</dbReference>
<dbReference type="Pfam" id="PF00072">
    <property type="entry name" value="Response_reg"/>
    <property type="match status" value="1"/>
</dbReference>
<keyword evidence="5" id="KW-0804">Transcription</keyword>
<protein>
    <submittedName>
        <fullName evidence="10">Winged helix-turn-helix domain-containing protein</fullName>
    </submittedName>
</protein>
<dbReference type="Gene3D" id="6.10.250.690">
    <property type="match status" value="1"/>
</dbReference>
<dbReference type="PROSITE" id="PS50110">
    <property type="entry name" value="RESPONSE_REGULATORY"/>
    <property type="match status" value="1"/>
</dbReference>
<evidence type="ECO:0000256" key="4">
    <source>
        <dbReference type="ARBA" id="ARBA00023125"/>
    </source>
</evidence>
<dbReference type="InterPro" id="IPR001867">
    <property type="entry name" value="OmpR/PhoB-type_DNA-bd"/>
</dbReference>
<dbReference type="InterPro" id="IPR016032">
    <property type="entry name" value="Sig_transdc_resp-reg_C-effctor"/>
</dbReference>
<keyword evidence="2" id="KW-0902">Two-component regulatory system</keyword>
<dbReference type="CDD" id="cd00383">
    <property type="entry name" value="trans_reg_C"/>
    <property type="match status" value="1"/>
</dbReference>
<dbReference type="SUPFAM" id="SSF52172">
    <property type="entry name" value="CheY-like"/>
    <property type="match status" value="1"/>
</dbReference>
<dbReference type="Gene3D" id="1.10.10.10">
    <property type="entry name" value="Winged helix-like DNA-binding domain superfamily/Winged helix DNA-binding domain"/>
    <property type="match status" value="1"/>
</dbReference>
<evidence type="ECO:0000256" key="3">
    <source>
        <dbReference type="ARBA" id="ARBA00023015"/>
    </source>
</evidence>
<dbReference type="InterPro" id="IPR036388">
    <property type="entry name" value="WH-like_DNA-bd_sf"/>
</dbReference>
<keyword evidence="4 7" id="KW-0238">DNA-binding</keyword>
<name>A0ABU0YS08_9PROT</name>
<keyword evidence="1" id="KW-0597">Phosphoprotein</keyword>
<evidence type="ECO:0000256" key="7">
    <source>
        <dbReference type="PROSITE-ProRule" id="PRU01091"/>
    </source>
</evidence>
<evidence type="ECO:0000313" key="10">
    <source>
        <dbReference type="EMBL" id="MDQ7249972.1"/>
    </source>
</evidence>
<dbReference type="PANTHER" id="PTHR48111:SF4">
    <property type="entry name" value="DNA-BINDING DUAL TRANSCRIPTIONAL REGULATOR OMPR"/>
    <property type="match status" value="1"/>
</dbReference>
<dbReference type="SUPFAM" id="SSF46894">
    <property type="entry name" value="C-terminal effector domain of the bipartite response regulators"/>
    <property type="match status" value="1"/>
</dbReference>
<dbReference type="Gene3D" id="3.40.50.2300">
    <property type="match status" value="1"/>
</dbReference>
<organism evidence="10 11">
    <name type="scientific">Dongia sedimenti</name>
    <dbReference type="NCBI Taxonomy" id="3064282"/>
    <lineage>
        <taxon>Bacteria</taxon>
        <taxon>Pseudomonadati</taxon>
        <taxon>Pseudomonadota</taxon>
        <taxon>Alphaproteobacteria</taxon>
        <taxon>Rhodospirillales</taxon>
        <taxon>Dongiaceae</taxon>
        <taxon>Dongia</taxon>
    </lineage>
</organism>
<keyword evidence="11" id="KW-1185">Reference proteome</keyword>
<dbReference type="SMART" id="SM00862">
    <property type="entry name" value="Trans_reg_C"/>
    <property type="match status" value="1"/>
</dbReference>
<dbReference type="EMBL" id="JAUYVI010000006">
    <property type="protein sequence ID" value="MDQ7249972.1"/>
    <property type="molecule type" value="Genomic_DNA"/>
</dbReference>
<accession>A0ABU0YS08</accession>
<dbReference type="PROSITE" id="PS51755">
    <property type="entry name" value="OMPR_PHOB"/>
    <property type="match status" value="1"/>
</dbReference>
<dbReference type="SMART" id="SM00448">
    <property type="entry name" value="REC"/>
    <property type="match status" value="1"/>
</dbReference>
<reference evidence="11" key="1">
    <citation type="submission" date="2023-08" db="EMBL/GenBank/DDBJ databases">
        <title>Rhodospirillaceae gen. nov., a novel taxon isolated from the Yangtze River Yuezi River estuary sludge.</title>
        <authorList>
            <person name="Ruan L."/>
        </authorList>
    </citation>
    <scope>NUCLEOTIDE SEQUENCE [LARGE SCALE GENOMIC DNA]</scope>
    <source>
        <strain evidence="11">R-7</strain>
    </source>
</reference>
<comment type="caution">
    <text evidence="6">Lacks conserved residue(s) required for the propagation of feature annotation.</text>
</comment>
<feature type="DNA-binding region" description="OmpR/PhoB-type" evidence="7">
    <location>
        <begin position="141"/>
        <end position="240"/>
    </location>
</feature>
<keyword evidence="3" id="KW-0805">Transcription regulation</keyword>
<dbReference type="RefSeq" id="WP_379958617.1">
    <property type="nucleotide sequence ID" value="NZ_JAUYVI010000006.1"/>
</dbReference>
<dbReference type="InterPro" id="IPR011006">
    <property type="entry name" value="CheY-like_superfamily"/>
</dbReference>
<feature type="domain" description="Response regulatory" evidence="8">
    <location>
        <begin position="14"/>
        <end position="125"/>
    </location>
</feature>
<evidence type="ECO:0000256" key="1">
    <source>
        <dbReference type="ARBA" id="ARBA00022553"/>
    </source>
</evidence>
<feature type="domain" description="OmpR/PhoB-type" evidence="9">
    <location>
        <begin position="141"/>
        <end position="240"/>
    </location>
</feature>